<dbReference type="EnsemblBacteria" id="ABF42674">
    <property type="protein sequence ID" value="ABF42674"/>
    <property type="gene ID" value="Acid345_3673"/>
</dbReference>
<reference evidence="2 3" key="1">
    <citation type="journal article" date="2009" name="Appl. Environ. Microbiol.">
        <title>Three genomes from the phylum Acidobacteria provide insight into the lifestyles of these microorganisms in soils.</title>
        <authorList>
            <person name="Ward N.L."/>
            <person name="Challacombe J.F."/>
            <person name="Janssen P.H."/>
            <person name="Henrissat B."/>
            <person name="Coutinho P.M."/>
            <person name="Wu M."/>
            <person name="Xie G."/>
            <person name="Haft D.H."/>
            <person name="Sait M."/>
            <person name="Badger J."/>
            <person name="Barabote R.D."/>
            <person name="Bradley B."/>
            <person name="Brettin T.S."/>
            <person name="Brinkac L.M."/>
            <person name="Bruce D."/>
            <person name="Creasy T."/>
            <person name="Daugherty S.C."/>
            <person name="Davidsen T.M."/>
            <person name="DeBoy R.T."/>
            <person name="Detter J.C."/>
            <person name="Dodson R.J."/>
            <person name="Durkin A.S."/>
            <person name="Ganapathy A."/>
            <person name="Gwinn-Giglio M."/>
            <person name="Han C.S."/>
            <person name="Khouri H."/>
            <person name="Kiss H."/>
            <person name="Kothari S.P."/>
            <person name="Madupu R."/>
            <person name="Nelson K.E."/>
            <person name="Nelson W.C."/>
            <person name="Paulsen I."/>
            <person name="Penn K."/>
            <person name="Ren Q."/>
            <person name="Rosovitz M.J."/>
            <person name="Selengut J.D."/>
            <person name="Shrivastava S."/>
            <person name="Sullivan S.A."/>
            <person name="Tapia R."/>
            <person name="Thompson L.S."/>
            <person name="Watkins K.L."/>
            <person name="Yang Q."/>
            <person name="Yu C."/>
            <person name="Zafar N."/>
            <person name="Zhou L."/>
            <person name="Kuske C.R."/>
        </authorList>
    </citation>
    <scope>NUCLEOTIDE SEQUENCE [LARGE SCALE GENOMIC DNA]</scope>
    <source>
        <strain evidence="2 3">Ellin345</strain>
    </source>
</reference>
<keyword evidence="1" id="KW-0812">Transmembrane</keyword>
<protein>
    <submittedName>
        <fullName evidence="2">Uncharacterized protein</fullName>
    </submittedName>
</protein>
<name>Q1IKC6_KORVE</name>
<evidence type="ECO:0000256" key="1">
    <source>
        <dbReference type="SAM" id="Phobius"/>
    </source>
</evidence>
<feature type="transmembrane region" description="Helical" evidence="1">
    <location>
        <begin position="179"/>
        <end position="199"/>
    </location>
</feature>
<organism evidence="2 3">
    <name type="scientific">Koribacter versatilis (strain Ellin345)</name>
    <dbReference type="NCBI Taxonomy" id="204669"/>
    <lineage>
        <taxon>Bacteria</taxon>
        <taxon>Pseudomonadati</taxon>
        <taxon>Acidobacteriota</taxon>
        <taxon>Terriglobia</taxon>
        <taxon>Terriglobales</taxon>
        <taxon>Candidatus Korobacteraceae</taxon>
        <taxon>Candidatus Korobacter</taxon>
    </lineage>
</organism>
<feature type="transmembrane region" description="Helical" evidence="1">
    <location>
        <begin position="130"/>
        <end position="148"/>
    </location>
</feature>
<keyword evidence="1" id="KW-1133">Transmembrane helix</keyword>
<sequence>MNRYDPKQPIEPFYVPAKVLKCRIEGNEPGGGGSSPQPKQPLFPEWEKLEGPVAKLVGAAVFAGAYVLIEQNRRFLPIAVFLLLCAVLLRFDERRRRIAVAPLLLATLRLASQMSSAMLPNTERSMLRQAIGTVPAWVPLFLGACLFFGPNFKTVTQVMATALSSLLLFSGLLPGDGYLLVFVIVEYLLFVAMGIALIVDLLSRAPAPQPAVAR</sequence>
<gene>
    <name evidence="2" type="ordered locus">Acid345_3673</name>
</gene>
<keyword evidence="3" id="KW-1185">Reference proteome</keyword>
<feature type="transmembrane region" description="Helical" evidence="1">
    <location>
        <begin position="75"/>
        <end position="91"/>
    </location>
</feature>
<accession>Q1IKC6</accession>
<proteinExistence type="predicted"/>
<evidence type="ECO:0000313" key="2">
    <source>
        <dbReference type="EMBL" id="ABF42674.1"/>
    </source>
</evidence>
<dbReference type="KEGG" id="aba:Acid345_3673"/>
<dbReference type="AlphaFoldDB" id="Q1IKC6"/>
<dbReference type="EMBL" id="CP000360">
    <property type="protein sequence ID" value="ABF42674.1"/>
    <property type="molecule type" value="Genomic_DNA"/>
</dbReference>
<keyword evidence="1" id="KW-0472">Membrane</keyword>
<evidence type="ECO:0000313" key="3">
    <source>
        <dbReference type="Proteomes" id="UP000002432"/>
    </source>
</evidence>
<dbReference type="Proteomes" id="UP000002432">
    <property type="component" value="Chromosome"/>
</dbReference>
<dbReference type="RefSeq" id="WP_011524473.1">
    <property type="nucleotide sequence ID" value="NC_008009.1"/>
</dbReference>
<dbReference type="HOGENOM" id="CLU_1287438_0_0_0"/>